<organism evidence="1 2">
    <name type="scientific">Litoribrevibacter euphylliae</name>
    <dbReference type="NCBI Taxonomy" id="1834034"/>
    <lineage>
        <taxon>Bacteria</taxon>
        <taxon>Pseudomonadati</taxon>
        <taxon>Pseudomonadota</taxon>
        <taxon>Gammaproteobacteria</taxon>
        <taxon>Oceanospirillales</taxon>
        <taxon>Oceanospirillaceae</taxon>
        <taxon>Litoribrevibacter</taxon>
    </lineage>
</organism>
<evidence type="ECO:0000313" key="1">
    <source>
        <dbReference type="EMBL" id="MFC3149517.1"/>
    </source>
</evidence>
<accession>A0ABV7HDS7</accession>
<sequence length="135" mass="14902">MKTILYLDFVSDSPVLSVLENTVLENKDVEVIHFAEIEQEGHVWPNIVKRCSFVLISGLTGLVDDNPQLANLLNTVVNLGMRVEVLCVDQPIAGIHDAIIAGIHYRFAVDCNDLGEVSQILDDCLDQASNHQFTA</sequence>
<comment type="caution">
    <text evidence="1">The sequence shown here is derived from an EMBL/GenBank/DDBJ whole genome shotgun (WGS) entry which is preliminary data.</text>
</comment>
<evidence type="ECO:0000313" key="2">
    <source>
        <dbReference type="Proteomes" id="UP001595476"/>
    </source>
</evidence>
<proteinExistence type="predicted"/>
<dbReference type="EMBL" id="JBHRSZ010000001">
    <property type="protein sequence ID" value="MFC3149517.1"/>
    <property type="molecule type" value="Genomic_DNA"/>
</dbReference>
<name>A0ABV7HDS7_9GAMM</name>
<keyword evidence="2" id="KW-1185">Reference proteome</keyword>
<gene>
    <name evidence="1" type="ORF">ACFOEK_00600</name>
</gene>
<dbReference type="RefSeq" id="WP_386714596.1">
    <property type="nucleotide sequence ID" value="NZ_JBHRSZ010000001.1"/>
</dbReference>
<reference evidence="2" key="1">
    <citation type="journal article" date="2019" name="Int. J. Syst. Evol. Microbiol.">
        <title>The Global Catalogue of Microorganisms (GCM) 10K type strain sequencing project: providing services to taxonomists for standard genome sequencing and annotation.</title>
        <authorList>
            <consortium name="The Broad Institute Genomics Platform"/>
            <consortium name="The Broad Institute Genome Sequencing Center for Infectious Disease"/>
            <person name="Wu L."/>
            <person name="Ma J."/>
        </authorList>
    </citation>
    <scope>NUCLEOTIDE SEQUENCE [LARGE SCALE GENOMIC DNA]</scope>
    <source>
        <strain evidence="2">KCTC 52438</strain>
    </source>
</reference>
<dbReference type="Proteomes" id="UP001595476">
    <property type="component" value="Unassembled WGS sequence"/>
</dbReference>
<protein>
    <submittedName>
        <fullName evidence="1">Uncharacterized protein</fullName>
    </submittedName>
</protein>